<evidence type="ECO:0000313" key="3">
    <source>
        <dbReference type="Proteomes" id="UP001306950"/>
    </source>
</evidence>
<dbReference type="Gene3D" id="1.10.390.10">
    <property type="entry name" value="Neutral Protease Domain 2"/>
    <property type="match status" value="1"/>
</dbReference>
<gene>
    <name evidence="2" type="ORF">V3851_08275</name>
</gene>
<dbReference type="RefSeq" id="WP_331846052.1">
    <property type="nucleotide sequence ID" value="NZ_JAZHPZ010000003.1"/>
</dbReference>
<feature type="transmembrane region" description="Helical" evidence="1">
    <location>
        <begin position="7"/>
        <end position="28"/>
    </location>
</feature>
<evidence type="ECO:0000256" key="1">
    <source>
        <dbReference type="SAM" id="Phobius"/>
    </source>
</evidence>
<dbReference type="SUPFAM" id="SSF55486">
    <property type="entry name" value="Metalloproteases ('zincins'), catalytic domain"/>
    <property type="match status" value="1"/>
</dbReference>
<sequence length="240" mass="27964">MTKKRNKILMIVIPFVLIIALAIVYYVMTPQPVNAMLVGFSNMLKYDDHIYMEQSISKETKDRLYQDLEQSKTRLLDYFDEIQSTPTVIFVQSREALERYAQHSTGQTYYMYWGNYIVIGPSGFNQDVIAHELMHAELRKRVKNKGRFPVWFDEGLATLVDQRIVGGEEHAKNRNDLDVLKDRSAFYDAKKSGENYKSANYEVNRWYTIVGKTGLNDLIDGLNEQGDFKDLYEKIENSNK</sequence>
<organism evidence="2 3">
    <name type="scientific">Paenibacillus haidiansis</name>
    <dbReference type="NCBI Taxonomy" id="1574488"/>
    <lineage>
        <taxon>Bacteria</taxon>
        <taxon>Bacillati</taxon>
        <taxon>Bacillota</taxon>
        <taxon>Bacilli</taxon>
        <taxon>Bacillales</taxon>
        <taxon>Paenibacillaceae</taxon>
        <taxon>Paenibacillus</taxon>
    </lineage>
</organism>
<keyword evidence="1" id="KW-0472">Membrane</keyword>
<keyword evidence="3" id="KW-1185">Reference proteome</keyword>
<reference evidence="2 3" key="1">
    <citation type="submission" date="2024-02" db="EMBL/GenBank/DDBJ databases">
        <title>A nitrogen-fixing paenibacillus bacterium.</title>
        <authorList>
            <person name="Zhang W.L."/>
            <person name="Chen S.F."/>
        </authorList>
    </citation>
    <scope>NUCLEOTIDE SEQUENCE [LARGE SCALE GENOMIC DNA]</scope>
    <source>
        <strain evidence="2 3">M1</strain>
    </source>
</reference>
<dbReference type="EMBL" id="JAZHPZ010000003">
    <property type="protein sequence ID" value="MEF2965822.1"/>
    <property type="molecule type" value="Genomic_DNA"/>
</dbReference>
<name>A0ABU7VSG9_9BACL</name>
<dbReference type="InterPro" id="IPR027268">
    <property type="entry name" value="Peptidase_M4/M1_CTD_sf"/>
</dbReference>
<dbReference type="Proteomes" id="UP001306950">
    <property type="component" value="Unassembled WGS sequence"/>
</dbReference>
<evidence type="ECO:0008006" key="4">
    <source>
        <dbReference type="Google" id="ProtNLM"/>
    </source>
</evidence>
<keyword evidence="1" id="KW-0812">Transmembrane</keyword>
<accession>A0ABU7VSG9</accession>
<comment type="caution">
    <text evidence="2">The sequence shown here is derived from an EMBL/GenBank/DDBJ whole genome shotgun (WGS) entry which is preliminary data.</text>
</comment>
<evidence type="ECO:0000313" key="2">
    <source>
        <dbReference type="EMBL" id="MEF2965822.1"/>
    </source>
</evidence>
<keyword evidence="1" id="KW-1133">Transmembrane helix</keyword>
<protein>
    <recommendedName>
        <fullName evidence="4">Peptidase MA superfamily protein</fullName>
    </recommendedName>
</protein>
<proteinExistence type="predicted"/>